<comment type="caution">
    <text evidence="10">The sequence shown here is derived from an EMBL/GenBank/DDBJ whole genome shotgun (WGS) entry which is preliminary data.</text>
</comment>
<accession>A0A8J3ZIT6</accession>
<dbReference type="CDD" id="cd06261">
    <property type="entry name" value="TM_PBP2"/>
    <property type="match status" value="1"/>
</dbReference>
<evidence type="ECO:0000259" key="9">
    <source>
        <dbReference type="PROSITE" id="PS50928"/>
    </source>
</evidence>
<feature type="region of interest" description="Disordered" evidence="8">
    <location>
        <begin position="1"/>
        <end position="26"/>
    </location>
</feature>
<feature type="transmembrane region" description="Helical" evidence="7">
    <location>
        <begin position="240"/>
        <end position="260"/>
    </location>
</feature>
<feature type="domain" description="ABC transmembrane type-1" evidence="9">
    <location>
        <begin position="97"/>
        <end position="309"/>
    </location>
</feature>
<evidence type="ECO:0000256" key="7">
    <source>
        <dbReference type="RuleBase" id="RU363032"/>
    </source>
</evidence>
<dbReference type="RefSeq" id="WP_204010337.1">
    <property type="nucleotide sequence ID" value="NZ_BOPG01000098.1"/>
</dbReference>
<keyword evidence="3" id="KW-1003">Cell membrane</keyword>
<feature type="transmembrane region" description="Helical" evidence="7">
    <location>
        <begin position="38"/>
        <end position="64"/>
    </location>
</feature>
<evidence type="ECO:0000256" key="4">
    <source>
        <dbReference type="ARBA" id="ARBA00022692"/>
    </source>
</evidence>
<dbReference type="InterPro" id="IPR000515">
    <property type="entry name" value="MetI-like"/>
</dbReference>
<evidence type="ECO:0000313" key="11">
    <source>
        <dbReference type="Proteomes" id="UP000612585"/>
    </source>
</evidence>
<name>A0A8J3ZIT6_9ACTN</name>
<dbReference type="GO" id="GO:0005886">
    <property type="term" value="C:plasma membrane"/>
    <property type="evidence" value="ECO:0007669"/>
    <property type="project" value="UniProtKB-SubCell"/>
</dbReference>
<reference evidence="10" key="1">
    <citation type="submission" date="2021-01" db="EMBL/GenBank/DDBJ databases">
        <title>Whole genome shotgun sequence of Virgisporangium aurantiacum NBRC 16421.</title>
        <authorList>
            <person name="Komaki H."/>
            <person name="Tamura T."/>
        </authorList>
    </citation>
    <scope>NUCLEOTIDE SEQUENCE</scope>
    <source>
        <strain evidence="10">NBRC 16421</strain>
    </source>
</reference>
<dbReference type="SUPFAM" id="SSF161098">
    <property type="entry name" value="MetI-like"/>
    <property type="match status" value="1"/>
</dbReference>
<evidence type="ECO:0000256" key="2">
    <source>
        <dbReference type="ARBA" id="ARBA00022448"/>
    </source>
</evidence>
<evidence type="ECO:0000313" key="10">
    <source>
        <dbReference type="EMBL" id="GIJ63558.1"/>
    </source>
</evidence>
<dbReference type="Gene3D" id="1.10.3720.10">
    <property type="entry name" value="MetI-like"/>
    <property type="match status" value="1"/>
</dbReference>
<dbReference type="AlphaFoldDB" id="A0A8J3ZIT6"/>
<proteinExistence type="inferred from homology"/>
<feature type="transmembrane region" description="Helical" evidence="7">
    <location>
        <begin position="183"/>
        <end position="206"/>
    </location>
</feature>
<keyword evidence="2 7" id="KW-0813">Transport</keyword>
<dbReference type="EMBL" id="BOPG01000098">
    <property type="protein sequence ID" value="GIJ63558.1"/>
    <property type="molecule type" value="Genomic_DNA"/>
</dbReference>
<organism evidence="10 11">
    <name type="scientific">Virgisporangium aurantiacum</name>
    <dbReference type="NCBI Taxonomy" id="175570"/>
    <lineage>
        <taxon>Bacteria</taxon>
        <taxon>Bacillati</taxon>
        <taxon>Actinomycetota</taxon>
        <taxon>Actinomycetes</taxon>
        <taxon>Micromonosporales</taxon>
        <taxon>Micromonosporaceae</taxon>
        <taxon>Virgisporangium</taxon>
    </lineage>
</organism>
<dbReference type="InterPro" id="IPR035906">
    <property type="entry name" value="MetI-like_sf"/>
</dbReference>
<dbReference type="GO" id="GO:0055085">
    <property type="term" value="P:transmembrane transport"/>
    <property type="evidence" value="ECO:0007669"/>
    <property type="project" value="InterPro"/>
</dbReference>
<gene>
    <name evidence="10" type="ORF">Vau01_110740</name>
</gene>
<dbReference type="InterPro" id="IPR051393">
    <property type="entry name" value="ABC_transporter_permease"/>
</dbReference>
<comment type="similarity">
    <text evidence="7">Belongs to the binding-protein-dependent transport system permease family.</text>
</comment>
<feature type="transmembrane region" description="Helical" evidence="7">
    <location>
        <begin position="134"/>
        <end position="155"/>
    </location>
</feature>
<sequence length="321" mass="35246">MTFTFAASRHGKRHAPGPEKVPAVPARRPRSVRVRRSLTGWAFVGPGTAVVVGLSLFPAVWAFLISRTRWNGIAPARDIGWTNYQRMVDDPDLLAAVRHSLALTAMFVPASLVLGVLVAVALNQRIRFIAFYRTCIFVPYVVSAATTGIIASYVFNPQFGAINDGLRRLGLPAQKFLESPSQALPTVCVVALWGSIGFTAVVYLAALQDVPKELVEAATVDGAGPWQAFRNVTLPHLRPVTLFLAVWQTITALQLFDLIYTTTRGGPLNSTQTIVYFVYEVAFRSHRFGYGAAAAYLLFAVTMLLTGLVIWYNRRRGSEAF</sequence>
<evidence type="ECO:0000256" key="5">
    <source>
        <dbReference type="ARBA" id="ARBA00022989"/>
    </source>
</evidence>
<comment type="subcellular location">
    <subcellularLocation>
        <location evidence="1 7">Cell membrane</location>
        <topology evidence="1 7">Multi-pass membrane protein</topology>
    </subcellularLocation>
</comment>
<evidence type="ECO:0000256" key="6">
    <source>
        <dbReference type="ARBA" id="ARBA00023136"/>
    </source>
</evidence>
<keyword evidence="11" id="KW-1185">Reference proteome</keyword>
<evidence type="ECO:0000256" key="8">
    <source>
        <dbReference type="SAM" id="MobiDB-lite"/>
    </source>
</evidence>
<evidence type="ECO:0000256" key="3">
    <source>
        <dbReference type="ARBA" id="ARBA00022475"/>
    </source>
</evidence>
<keyword evidence="4 7" id="KW-0812">Transmembrane</keyword>
<feature type="transmembrane region" description="Helical" evidence="7">
    <location>
        <begin position="101"/>
        <end position="122"/>
    </location>
</feature>
<protein>
    <submittedName>
        <fullName evidence="10">ABC transporter permease</fullName>
    </submittedName>
</protein>
<feature type="transmembrane region" description="Helical" evidence="7">
    <location>
        <begin position="288"/>
        <end position="312"/>
    </location>
</feature>
<dbReference type="Proteomes" id="UP000612585">
    <property type="component" value="Unassembled WGS sequence"/>
</dbReference>
<dbReference type="PANTHER" id="PTHR30193:SF37">
    <property type="entry name" value="INNER MEMBRANE ABC TRANSPORTER PERMEASE PROTEIN YCJO"/>
    <property type="match status" value="1"/>
</dbReference>
<dbReference type="PROSITE" id="PS50928">
    <property type="entry name" value="ABC_TM1"/>
    <property type="match status" value="1"/>
</dbReference>
<evidence type="ECO:0000256" key="1">
    <source>
        <dbReference type="ARBA" id="ARBA00004651"/>
    </source>
</evidence>
<keyword evidence="6 7" id="KW-0472">Membrane</keyword>
<dbReference type="Pfam" id="PF00528">
    <property type="entry name" value="BPD_transp_1"/>
    <property type="match status" value="1"/>
</dbReference>
<dbReference type="PANTHER" id="PTHR30193">
    <property type="entry name" value="ABC TRANSPORTER PERMEASE PROTEIN"/>
    <property type="match status" value="1"/>
</dbReference>
<keyword evidence="5 7" id="KW-1133">Transmembrane helix</keyword>